<evidence type="ECO:0000313" key="1">
    <source>
        <dbReference type="EMBL" id="KAK6727732.1"/>
    </source>
</evidence>
<evidence type="ECO:0000313" key="2">
    <source>
        <dbReference type="Proteomes" id="UP001303046"/>
    </source>
</evidence>
<protein>
    <submittedName>
        <fullName evidence="1">Uncharacterized protein</fullName>
    </submittedName>
</protein>
<gene>
    <name evidence="1" type="primary">Necator_chrI.g1549</name>
    <name evidence="1" type="ORF">RB195_005423</name>
</gene>
<dbReference type="EMBL" id="JAVFWL010000001">
    <property type="protein sequence ID" value="KAK6727732.1"/>
    <property type="molecule type" value="Genomic_DNA"/>
</dbReference>
<name>A0ABR1BMT1_NECAM</name>
<comment type="caution">
    <text evidence="1">The sequence shown here is derived from an EMBL/GenBank/DDBJ whole genome shotgun (WGS) entry which is preliminary data.</text>
</comment>
<sequence length="122" mass="13585">MHSITCFEVLVGVLILNKRLTSVIFGYGISAEMLKSLSPSRIPEMEKSICSTWIEGIPAPWRHAVVIPSHEKLSGSQLLRNITTASNAQGFGADHPGQYTILDIKYPEETTRDEFRQGRPTD</sequence>
<keyword evidence="2" id="KW-1185">Reference proteome</keyword>
<accession>A0ABR1BMT1</accession>
<proteinExistence type="predicted"/>
<organism evidence="1 2">
    <name type="scientific">Necator americanus</name>
    <name type="common">Human hookworm</name>
    <dbReference type="NCBI Taxonomy" id="51031"/>
    <lineage>
        <taxon>Eukaryota</taxon>
        <taxon>Metazoa</taxon>
        <taxon>Ecdysozoa</taxon>
        <taxon>Nematoda</taxon>
        <taxon>Chromadorea</taxon>
        <taxon>Rhabditida</taxon>
        <taxon>Rhabditina</taxon>
        <taxon>Rhabditomorpha</taxon>
        <taxon>Strongyloidea</taxon>
        <taxon>Ancylostomatidae</taxon>
        <taxon>Bunostominae</taxon>
        <taxon>Necator</taxon>
    </lineage>
</organism>
<dbReference type="Proteomes" id="UP001303046">
    <property type="component" value="Unassembled WGS sequence"/>
</dbReference>
<reference evidence="1 2" key="1">
    <citation type="submission" date="2023-08" db="EMBL/GenBank/DDBJ databases">
        <title>A Necator americanus chromosomal reference genome.</title>
        <authorList>
            <person name="Ilik V."/>
            <person name="Petrzelkova K.J."/>
            <person name="Pardy F."/>
            <person name="Fuh T."/>
            <person name="Niatou-Singa F.S."/>
            <person name="Gouil Q."/>
            <person name="Baker L."/>
            <person name="Ritchie M.E."/>
            <person name="Jex A.R."/>
            <person name="Gazzola D."/>
            <person name="Li H."/>
            <person name="Toshio Fujiwara R."/>
            <person name="Zhan B."/>
            <person name="Aroian R.V."/>
            <person name="Pafco B."/>
            <person name="Schwarz E.M."/>
        </authorList>
    </citation>
    <scope>NUCLEOTIDE SEQUENCE [LARGE SCALE GENOMIC DNA]</scope>
    <source>
        <strain evidence="1 2">Aroian</strain>
        <tissue evidence="1">Whole animal</tissue>
    </source>
</reference>